<organism evidence="2 3">
    <name type="scientific">Camelus dromedarius</name>
    <name type="common">Dromedary</name>
    <name type="synonym">Arabian camel</name>
    <dbReference type="NCBI Taxonomy" id="9838"/>
    <lineage>
        <taxon>Eukaryota</taxon>
        <taxon>Metazoa</taxon>
        <taxon>Chordata</taxon>
        <taxon>Craniata</taxon>
        <taxon>Vertebrata</taxon>
        <taxon>Euteleostomi</taxon>
        <taxon>Mammalia</taxon>
        <taxon>Eutheria</taxon>
        <taxon>Laurasiatheria</taxon>
        <taxon>Artiodactyla</taxon>
        <taxon>Tylopoda</taxon>
        <taxon>Camelidae</taxon>
        <taxon>Camelus</taxon>
    </lineage>
</organism>
<feature type="region of interest" description="Disordered" evidence="1">
    <location>
        <begin position="720"/>
        <end position="788"/>
    </location>
</feature>
<feature type="region of interest" description="Disordered" evidence="1">
    <location>
        <begin position="360"/>
        <end position="389"/>
    </location>
</feature>
<dbReference type="EMBL" id="JWIN03000071">
    <property type="protein sequence ID" value="KAB1251794.1"/>
    <property type="molecule type" value="Genomic_DNA"/>
</dbReference>
<sequence length="1177" mass="128324">MERHTHVLGGCGVTRTRVPEMYYSCESKHPRPDTMGCLSGWDKVSLGRLGSGHRGQCLWSWSLDSAVTLLSSVCSSRGHQVSRWLQRKGLPKREDGNWGTQEQQLLARDTRTPGTQGLQPTTLLWPERMAHVDCSRCGGRQAAAEHHLPIKATRLASKPRCPLGIPASPSNGQGSSEVPGEMGILSWFATLLPGCSLPPEPGFGMRLGVAGRASLGAGRAGLWVNLARQQENQKKGSCEALPTWEFKMKLRADTSHKRQWALPFHSVGKTSILVSLGRREWARLGAASGEGHGWKPCTQPHFLAPGGAKPGSPGTLPWAQLSPQNSGVGVRTPSTSKWDLTWSRKGRLLINMTDVLRERGPWETNTDTGGRGRGEMGRRQPPEGANPTDTLSSAFWLQTESTAIVQASICGVLSRPPWGTHRQAGHQGHLSLPPREKFKREGCNQLRVECPNTGNTPRPKDNSKSRPKWYLLTVLLTGFLAAFSRQARAPSTHSVDKPQTKEAGLSLQSRVVLDTGFLGRQFIPFPFLPGDRLRISLCKGAPLSSPPLPSGREQLNHQRTLTTWRRGGVHTGPDQGPFLLDLGESPKALTRDPSSKKPGHPEIALLTFVSHSFVGLVPIQALLPLPCTFTCQGRGGQSSCHVVTNSHHTGAFTSRCPSRHLTMREHSRMGQKGGLQMPLNPCPEVAQASPTALDLHVYLTAGRPEVVAAWDSECTRHCSPPTAAVGGDPTSQTQGRSTGTSQDSSPAPHFTEGISTSAARHGRQKGRLAAWSQQMKRKNPRDTPYPEAHSREMPVLLTSIAGPEPAVRTSVTSRKVQEDPECRYFCSRRAGTCPLHVNVITNLDALQTLADSGYGVGESVSRHGPKAKSEQWGRCFPLPGLNEEFRPKTDPSNPGPQLQEMRPQAFPLQENNMQLVELWGPDAHLDSTLKRKGWEPLPCISQDLGLVIDPHMEILGTGKEDRPVENEKLPSHDAHWVGSPRADPAGLMTLLLPAVTLPPRGCRNRSPKGDETRAAAQPMSPHTHPEPNAAKQADATKAICTRPGTTGRQDAGLSRSPLFPPPAQARGLAWAALQGSHWTQASLHAQPETAPHTQHTCARLTKGRAGIQQTATNPITQRSHPSMPLNSWIQIKQQSRHPPQDTIHLRVRAARWGPRSCWRSHLRFQGSLPRKGAAGFD</sequence>
<feature type="compositionally biased region" description="Basic and acidic residues" evidence="1">
    <location>
        <begin position="370"/>
        <end position="381"/>
    </location>
</feature>
<accession>A0A5N4BZC6</accession>
<dbReference type="Proteomes" id="UP000299084">
    <property type="component" value="Unassembled WGS sequence"/>
</dbReference>
<feature type="region of interest" description="Disordered" evidence="1">
    <location>
        <begin position="998"/>
        <end position="1033"/>
    </location>
</feature>
<proteinExistence type="predicted"/>
<feature type="region of interest" description="Disordered" evidence="1">
    <location>
        <begin position="879"/>
        <end position="898"/>
    </location>
</feature>
<reference evidence="2 3" key="1">
    <citation type="journal article" date="2019" name="Mol. Ecol. Resour.">
        <title>Improving Illumina assemblies with Hi-C and long reads: an example with the North African dromedary.</title>
        <authorList>
            <person name="Elbers J.P."/>
            <person name="Rogers M.F."/>
            <person name="Perelman P.L."/>
            <person name="Proskuryakova A.A."/>
            <person name="Serdyukova N.A."/>
            <person name="Johnson W.E."/>
            <person name="Horin P."/>
            <person name="Corander J."/>
            <person name="Murphy D."/>
            <person name="Burger P.A."/>
        </authorList>
    </citation>
    <scope>NUCLEOTIDE SEQUENCE [LARGE SCALE GENOMIC DNA]</scope>
    <source>
        <strain evidence="2">Drom800</strain>
        <tissue evidence="2">Blood</tissue>
    </source>
</reference>
<gene>
    <name evidence="2" type="ORF">Cadr_000030862</name>
</gene>
<dbReference type="AlphaFoldDB" id="A0A5N4BZC6"/>
<protein>
    <submittedName>
        <fullName evidence="2">Uncharacterized protein</fullName>
    </submittedName>
</protein>
<evidence type="ECO:0000256" key="1">
    <source>
        <dbReference type="SAM" id="MobiDB-lite"/>
    </source>
</evidence>
<evidence type="ECO:0000313" key="2">
    <source>
        <dbReference type="EMBL" id="KAB1251794.1"/>
    </source>
</evidence>
<comment type="caution">
    <text evidence="2">The sequence shown here is derived from an EMBL/GenBank/DDBJ whole genome shotgun (WGS) entry which is preliminary data.</text>
</comment>
<feature type="compositionally biased region" description="Low complexity" evidence="1">
    <location>
        <begin position="730"/>
        <end position="745"/>
    </location>
</feature>
<keyword evidence="3" id="KW-1185">Reference proteome</keyword>
<name>A0A5N4BZC6_CAMDR</name>
<evidence type="ECO:0000313" key="3">
    <source>
        <dbReference type="Proteomes" id="UP000299084"/>
    </source>
</evidence>